<reference evidence="4" key="1">
    <citation type="submission" date="2020-08" db="EMBL/GenBank/DDBJ databases">
        <title>Genome public.</title>
        <authorList>
            <person name="Liu C."/>
            <person name="Sun Q."/>
        </authorList>
    </citation>
    <scope>NUCLEOTIDE SEQUENCE</scope>
    <source>
        <strain evidence="4">NSJ-33</strain>
    </source>
</reference>
<dbReference type="RefSeq" id="WP_249295992.1">
    <property type="nucleotide sequence ID" value="NZ_JACRSV010000004.1"/>
</dbReference>
<keyword evidence="2" id="KW-1133">Transmembrane helix</keyword>
<evidence type="ECO:0000259" key="3">
    <source>
        <dbReference type="Pfam" id="PF01551"/>
    </source>
</evidence>
<dbReference type="Gene3D" id="2.70.70.10">
    <property type="entry name" value="Glucose Permease (Domain IIA)"/>
    <property type="match status" value="1"/>
</dbReference>
<dbReference type="Pfam" id="PF01551">
    <property type="entry name" value="Peptidase_M23"/>
    <property type="match status" value="1"/>
</dbReference>
<dbReference type="PANTHER" id="PTHR21666">
    <property type="entry name" value="PEPTIDASE-RELATED"/>
    <property type="match status" value="1"/>
</dbReference>
<dbReference type="CDD" id="cd12797">
    <property type="entry name" value="M23_peptidase"/>
    <property type="match status" value="1"/>
</dbReference>
<dbReference type="SUPFAM" id="SSF51261">
    <property type="entry name" value="Duplicated hybrid motif"/>
    <property type="match status" value="1"/>
</dbReference>
<evidence type="ECO:0000313" key="5">
    <source>
        <dbReference type="Proteomes" id="UP000610760"/>
    </source>
</evidence>
<feature type="transmembrane region" description="Helical" evidence="2">
    <location>
        <begin position="28"/>
        <end position="49"/>
    </location>
</feature>
<gene>
    <name evidence="4" type="ORF">H8710_11770</name>
</gene>
<protein>
    <submittedName>
        <fullName evidence="4">M23 family metallopeptidase</fullName>
    </submittedName>
</protein>
<keyword evidence="5" id="KW-1185">Reference proteome</keyword>
<dbReference type="AlphaFoldDB" id="A0A926E7S1"/>
<organism evidence="4 5">
    <name type="scientific">Fumia xinanensis</name>
    <dbReference type="NCBI Taxonomy" id="2763659"/>
    <lineage>
        <taxon>Bacteria</taxon>
        <taxon>Bacillati</taxon>
        <taxon>Bacillota</taxon>
        <taxon>Clostridia</taxon>
        <taxon>Eubacteriales</taxon>
        <taxon>Oscillospiraceae</taxon>
        <taxon>Fumia</taxon>
    </lineage>
</organism>
<accession>A0A926E7S1</accession>
<keyword evidence="2" id="KW-0472">Membrane</keyword>
<dbReference type="GO" id="GO:0004222">
    <property type="term" value="F:metalloendopeptidase activity"/>
    <property type="evidence" value="ECO:0007669"/>
    <property type="project" value="TreeGrafter"/>
</dbReference>
<evidence type="ECO:0000256" key="2">
    <source>
        <dbReference type="SAM" id="Phobius"/>
    </source>
</evidence>
<dbReference type="EMBL" id="JACRSV010000004">
    <property type="protein sequence ID" value="MBC8560741.1"/>
    <property type="molecule type" value="Genomic_DNA"/>
</dbReference>
<evidence type="ECO:0000256" key="1">
    <source>
        <dbReference type="SAM" id="MobiDB-lite"/>
    </source>
</evidence>
<feature type="region of interest" description="Disordered" evidence="1">
    <location>
        <begin position="229"/>
        <end position="258"/>
    </location>
</feature>
<proteinExistence type="predicted"/>
<sequence length="258" mass="28061">MAIDPATAKVLVQAATKIITDKDTRNKLLYIILIAISCGVVVLLTPIYILTQPFEMLSFAFESPEEAALIEQYKKENDDKVLIFGSDLITDGKYPLPVKDARISSPFGSRTDPITGKPSFHTGTDFAAAWCSPIYAVADGVVVKANTNKSSYGNYLMIQHTGTYTKDDGTTETETFYAIYAHMHELYLFEGQSVMQGAVIGLVGGDPDRDTNPGDSTGPHLHFEIRENMSGPAISPDGFIFSSSDSGQLKSENRKGDS</sequence>
<evidence type="ECO:0000313" key="4">
    <source>
        <dbReference type="EMBL" id="MBC8560741.1"/>
    </source>
</evidence>
<dbReference type="InterPro" id="IPR050570">
    <property type="entry name" value="Cell_wall_metabolism_enzyme"/>
</dbReference>
<feature type="compositionally biased region" description="Polar residues" evidence="1">
    <location>
        <begin position="241"/>
        <end position="250"/>
    </location>
</feature>
<dbReference type="InterPro" id="IPR016047">
    <property type="entry name" value="M23ase_b-sheet_dom"/>
</dbReference>
<dbReference type="Proteomes" id="UP000610760">
    <property type="component" value="Unassembled WGS sequence"/>
</dbReference>
<comment type="caution">
    <text evidence="4">The sequence shown here is derived from an EMBL/GenBank/DDBJ whole genome shotgun (WGS) entry which is preliminary data.</text>
</comment>
<dbReference type="InterPro" id="IPR011055">
    <property type="entry name" value="Dup_hybrid_motif"/>
</dbReference>
<feature type="domain" description="M23ase beta-sheet core" evidence="3">
    <location>
        <begin position="120"/>
        <end position="228"/>
    </location>
</feature>
<keyword evidence="2" id="KW-0812">Transmembrane</keyword>
<dbReference type="PANTHER" id="PTHR21666:SF270">
    <property type="entry name" value="MUREIN HYDROLASE ACTIVATOR ENVC"/>
    <property type="match status" value="1"/>
</dbReference>
<name>A0A926E7S1_9FIRM</name>